<name>A0ABQ8QYJ4_FUSEQ</name>
<keyword evidence="3" id="KW-1185">Reference proteome</keyword>
<dbReference type="Proteomes" id="UP001152024">
    <property type="component" value="Unassembled WGS sequence"/>
</dbReference>
<dbReference type="Gene3D" id="1.25.40.10">
    <property type="entry name" value="Tetratricopeptide repeat domain"/>
    <property type="match status" value="4"/>
</dbReference>
<protein>
    <recommendedName>
        <fullName evidence="1">CHAT domain-containing protein</fullName>
    </recommendedName>
</protein>
<dbReference type="Pfam" id="PF12770">
    <property type="entry name" value="CHAT"/>
    <property type="match status" value="1"/>
</dbReference>
<gene>
    <name evidence="2" type="ORF">NW768_011110</name>
</gene>
<feature type="domain" description="CHAT" evidence="1">
    <location>
        <begin position="1235"/>
        <end position="1560"/>
    </location>
</feature>
<dbReference type="InterPro" id="IPR011990">
    <property type="entry name" value="TPR-like_helical_dom_sf"/>
</dbReference>
<accession>A0ABQ8QYJ4</accession>
<dbReference type="InterPro" id="IPR024983">
    <property type="entry name" value="CHAT_dom"/>
</dbReference>
<dbReference type="PANTHER" id="PTHR19959">
    <property type="entry name" value="KINESIN LIGHT CHAIN"/>
    <property type="match status" value="1"/>
</dbReference>
<evidence type="ECO:0000313" key="2">
    <source>
        <dbReference type="EMBL" id="KAJ4116138.1"/>
    </source>
</evidence>
<comment type="caution">
    <text evidence="2">The sequence shown here is derived from an EMBL/GenBank/DDBJ whole genome shotgun (WGS) entry which is preliminary data.</text>
</comment>
<evidence type="ECO:0000259" key="1">
    <source>
        <dbReference type="Pfam" id="PF12770"/>
    </source>
</evidence>
<evidence type="ECO:0000313" key="3">
    <source>
        <dbReference type="Proteomes" id="UP001152024"/>
    </source>
</evidence>
<reference evidence="2" key="1">
    <citation type="submission" date="2022-09" db="EMBL/GenBank/DDBJ databases">
        <title>Fusarium specimens isolated from Avocado Roots.</title>
        <authorList>
            <person name="Stajich J."/>
            <person name="Roper C."/>
            <person name="Heimlech-Rivalta G."/>
        </authorList>
    </citation>
    <scope>NUCLEOTIDE SEQUENCE</scope>
    <source>
        <strain evidence="2">CF00095</strain>
    </source>
</reference>
<organism evidence="2 3">
    <name type="scientific">Fusarium equiseti</name>
    <name type="common">Fusarium scirpi</name>
    <dbReference type="NCBI Taxonomy" id="61235"/>
    <lineage>
        <taxon>Eukaryota</taxon>
        <taxon>Fungi</taxon>
        <taxon>Dikarya</taxon>
        <taxon>Ascomycota</taxon>
        <taxon>Pezizomycotina</taxon>
        <taxon>Sordariomycetes</taxon>
        <taxon>Hypocreomycetidae</taxon>
        <taxon>Hypocreales</taxon>
        <taxon>Nectriaceae</taxon>
        <taxon>Fusarium</taxon>
        <taxon>Fusarium incarnatum-equiseti species complex</taxon>
    </lineage>
</organism>
<dbReference type="EMBL" id="JAOQBH010000026">
    <property type="protein sequence ID" value="KAJ4116138.1"/>
    <property type="molecule type" value="Genomic_DNA"/>
</dbReference>
<sequence>MRSSSMDQDLQEQILYLREVSATLPQDHVQRPRCLAQLSLLIGTHFDQTNDIESLTESIAVGLECLQATPQDDPWRGGRLCNVGSRLDDRYSITGNPSDLEEASRLTKEAVRITPLEQPSRAPCLIVRGVILRKLYINSAKAEHIEEAINVTLEVVQSEDAYNYRFKALRNLEGFLSEKYAKTKNITDLETAIEYNRLALEAAEENPDEQVQTLCDRSLRQRDLYHFTNDTKTLDDAVETARRALGIALANAIGREVCLTNLGSLYFNKFESSGSLIELDESIKFVEEAISLLPDDNLLKSADLRNLTDRLGDRYLLTRDLSDIQRAIAVAKKALALMTKDHCEWVSFSCNLALRSAQLYHKTKAFGDLESAVRYNRDTLELSHDDGQLYAQVRTNLCYLLGDRYLRKGSTPDLHEAVAHGEIAIKGPPSPKYHAVRLMNLASALRERYVMFGDIADLTSAIELSREAISGPCKSESERLKYLSTLGTWLGEKWIKLGNEADISEGLGFAREAYNSFEADKDDRAQCASNLGKLLQQIYERTGRMDELDESMLLHSEALELSTESDHYRKLRVVNLSSALGSKYASSGDSKYLDRAIQLLEDASEQDSSSSEQFDLLHNYSVLLGYRYAKTLEMSDLDKACERLTNALDHIPSDHPTGWSLLNALANRLSDRYSVKGKIEDLQKAIELSRKASLTSFDHIKTRSLSTLGTLLGERFLAIGQISDIDESIETLKEAEIRMPKTHFERPGVLGNLGVRFGDRYTRTGSVEDLDASVEYTRLASETTPRQDVNWAPRLSNLAARLGERYSMIGRAVDLDEAIRIGHDLINLPNLYHTNHSVYLNNLALRLSDLYGRTGLLSDLQKAVSHAQKSVDTLPPGHTDIPARLRTLTSLLHERYRRTESETHYNHAMSIANLAVEAAAGGSLHAACLNNKGILLFNRFHVKKRQEDLIEATSLFRKAVELSPENHAQRADRQRYLGDALHHMFIYDNDLSILDEAISCHRGAMGQANGPLGVRLRASRHLLQSLALKNDWKTAFEAAKGALDLVPQLVLRSLDNLDKQYLLTQVAGLACEATSIAIRADKEPITAIKLLEQGRGILASSINDMRIDIEDLEESLPDLAVKFTRSKEELERLGRTTQASDSAEVSQQYKLEEQFNHVLAEIRENPGFQDFLLAPSDQRIRTCTRDGSVVIINVSVFQCDAIVLKDQREEYVPLPEVDQEEIERRIRTGRINTSETLEWLWDVIAKPILDKLDMAHEPRMGDWQRIWWIPTGSLSRFPLHAAGYHLGNTGETVLDRAISSYSSSIRAMLLTDDKPLQESRRFKALLVSAEDGDPGFYLPSAIREISLIKEICDTMGLEVVVDSGRSKSDVKSHLKECKVFHFAGHGHTDAQNPSMSYLKLGGGKDGLLTVSELMNLNLSKDPPFLAYLSACETGRFKDVRYADESLHLIGACQTSGFRHVIGTLWEVQDDLCVDVAAAVYKGILDHGTTDRAVSQGLHDALRALRKDWVKNHAKRLYRKSQQIITRDVSGNSGLELRNIVLVDDDEDEKLEWVPFVHFGN</sequence>
<dbReference type="SUPFAM" id="SSF81901">
    <property type="entry name" value="HCP-like"/>
    <property type="match status" value="2"/>
</dbReference>
<proteinExistence type="predicted"/>
<dbReference type="PANTHER" id="PTHR19959:SF119">
    <property type="entry name" value="FUNGAL LIPASE-LIKE DOMAIN-CONTAINING PROTEIN"/>
    <property type="match status" value="1"/>
</dbReference>